<accession>A0A0C9W7S1</accession>
<name>A0A0C9W7S1_9AGAM</name>
<evidence type="ECO:0000313" key="2">
    <source>
        <dbReference type="EMBL" id="KIJ58557.1"/>
    </source>
</evidence>
<proteinExistence type="predicted"/>
<feature type="non-terminal residue" evidence="2">
    <location>
        <position position="274"/>
    </location>
</feature>
<dbReference type="AlphaFoldDB" id="A0A0C9W7S1"/>
<dbReference type="HOGENOM" id="CLU_074408_0_0_1"/>
<feature type="domain" description="DUF6589" evidence="1">
    <location>
        <begin position="153"/>
        <end position="274"/>
    </location>
</feature>
<dbReference type="EMBL" id="KN839927">
    <property type="protein sequence ID" value="KIJ58557.1"/>
    <property type="molecule type" value="Genomic_DNA"/>
</dbReference>
<dbReference type="Pfam" id="PF20231">
    <property type="entry name" value="DUF6589"/>
    <property type="match status" value="1"/>
</dbReference>
<dbReference type="Proteomes" id="UP000053820">
    <property type="component" value="Unassembled WGS sequence"/>
</dbReference>
<organism evidence="2 3">
    <name type="scientific">Hydnomerulius pinastri MD-312</name>
    <dbReference type="NCBI Taxonomy" id="994086"/>
    <lineage>
        <taxon>Eukaryota</taxon>
        <taxon>Fungi</taxon>
        <taxon>Dikarya</taxon>
        <taxon>Basidiomycota</taxon>
        <taxon>Agaricomycotina</taxon>
        <taxon>Agaricomycetes</taxon>
        <taxon>Agaricomycetidae</taxon>
        <taxon>Boletales</taxon>
        <taxon>Boletales incertae sedis</taxon>
        <taxon>Leucogyrophana</taxon>
    </lineage>
</organism>
<gene>
    <name evidence="2" type="ORF">HYDPIDRAFT_73279</name>
</gene>
<sequence length="274" mass="30001">QKKTVIFSILMQSVNQKSNALQSILGIFLQSAHAPQKVIDTLACMGISISTDAINAAIRSLSIESQATLQKLGQSLLAVYAYDNFDVDLKSQVPTAERSNDSLKHLTSGLLFPLSHGVTVNDLKCSKELWCKSALNPKVEEHNLPPKRSHKDLVNIHPEPGNLPHITRQAQFISWKFLDDLCSHGPEYFRQFKLMIPEPDAIEKIPLVKTPITAARAMDINNSTVSGNIRAVVDLLAQGGIHDPSATSSSKFDSPDISEHVILVHGDLGTGERL</sequence>
<dbReference type="InterPro" id="IPR046496">
    <property type="entry name" value="DUF6589"/>
</dbReference>
<evidence type="ECO:0000259" key="1">
    <source>
        <dbReference type="Pfam" id="PF20231"/>
    </source>
</evidence>
<dbReference type="OrthoDB" id="4743193at2759"/>
<protein>
    <recommendedName>
        <fullName evidence="1">DUF6589 domain-containing protein</fullName>
    </recommendedName>
</protein>
<feature type="non-terminal residue" evidence="2">
    <location>
        <position position="1"/>
    </location>
</feature>
<evidence type="ECO:0000313" key="3">
    <source>
        <dbReference type="Proteomes" id="UP000053820"/>
    </source>
</evidence>
<keyword evidence="3" id="KW-1185">Reference proteome</keyword>
<reference evidence="2 3" key="1">
    <citation type="submission" date="2014-04" db="EMBL/GenBank/DDBJ databases">
        <title>Evolutionary Origins and Diversification of the Mycorrhizal Mutualists.</title>
        <authorList>
            <consortium name="DOE Joint Genome Institute"/>
            <consortium name="Mycorrhizal Genomics Consortium"/>
            <person name="Kohler A."/>
            <person name="Kuo A."/>
            <person name="Nagy L.G."/>
            <person name="Floudas D."/>
            <person name="Copeland A."/>
            <person name="Barry K.W."/>
            <person name="Cichocki N."/>
            <person name="Veneault-Fourrey C."/>
            <person name="LaButti K."/>
            <person name="Lindquist E.A."/>
            <person name="Lipzen A."/>
            <person name="Lundell T."/>
            <person name="Morin E."/>
            <person name="Murat C."/>
            <person name="Riley R."/>
            <person name="Ohm R."/>
            <person name="Sun H."/>
            <person name="Tunlid A."/>
            <person name="Henrissat B."/>
            <person name="Grigoriev I.V."/>
            <person name="Hibbett D.S."/>
            <person name="Martin F."/>
        </authorList>
    </citation>
    <scope>NUCLEOTIDE SEQUENCE [LARGE SCALE GENOMIC DNA]</scope>
    <source>
        <strain evidence="2 3">MD-312</strain>
    </source>
</reference>